<dbReference type="SUPFAM" id="SSF117457">
    <property type="entry name" value="FumA C-terminal domain-like"/>
    <property type="match status" value="1"/>
</dbReference>
<dbReference type="OrthoDB" id="9798978at2"/>
<organism evidence="8 9">
    <name type="scientific">Tindallia californiensis</name>
    <dbReference type="NCBI Taxonomy" id="159292"/>
    <lineage>
        <taxon>Bacteria</taxon>
        <taxon>Bacillati</taxon>
        <taxon>Bacillota</taxon>
        <taxon>Clostridia</taxon>
        <taxon>Peptostreptococcales</taxon>
        <taxon>Tindalliaceae</taxon>
        <taxon>Tindallia</taxon>
    </lineage>
</organism>
<keyword evidence="3" id="KW-0456">Lyase</keyword>
<sequence>MKRILSTPLTEEVVEKLSIGDVFYLNGHIVTSRDMAHQHFLAKKNEIPANLKNGAVFHAGPIVKQDEEGQYQMISVGPTTSMRMETLAKEFMESTGIRLMVGKGGMGKRTTEACQRNKVIHCMIPGGCAVSIAHQIVAIEKVEWLELGMPEALWFCRVEELGPLVVTIDTKGNNLFANNRILYQKRKEEALANLKNQVRFLSNDYRR</sequence>
<protein>
    <recommendedName>
        <fullName evidence="5">L(+)-tartrate dehydratase subunit beta</fullName>
        <ecNumber evidence="4">4.2.1.32</ecNumber>
    </recommendedName>
</protein>
<evidence type="ECO:0000256" key="6">
    <source>
        <dbReference type="ARBA" id="ARBA00049253"/>
    </source>
</evidence>
<proteinExistence type="inferred from homology"/>
<evidence type="ECO:0000259" key="7">
    <source>
        <dbReference type="Pfam" id="PF05683"/>
    </source>
</evidence>
<dbReference type="InterPro" id="IPR004647">
    <property type="entry name" value="Fe-S_hydro-lyase_TtdB-typ_cat"/>
</dbReference>
<dbReference type="Gene3D" id="3.20.130.10">
    <property type="entry name" value="Fe-S hydro-lyase, tartrate dehydratase beta-type, catalytic domain"/>
    <property type="match status" value="1"/>
</dbReference>
<evidence type="ECO:0000313" key="9">
    <source>
        <dbReference type="Proteomes" id="UP000199230"/>
    </source>
</evidence>
<dbReference type="EMBL" id="FNPV01000001">
    <property type="protein sequence ID" value="SDY33793.1"/>
    <property type="molecule type" value="Genomic_DNA"/>
</dbReference>
<comment type="similarity">
    <text evidence="1">Belongs to the class-I fumarase family.</text>
</comment>
<dbReference type="EC" id="4.2.1.32" evidence="4"/>
<dbReference type="PANTHER" id="PTHR43351:SF3">
    <property type="entry name" value="L(+)-TARTRATE DEHYDRATASE SUBUNIT BETA"/>
    <property type="match status" value="1"/>
</dbReference>
<comment type="catalytic activity">
    <reaction evidence="6">
        <text>(2R,3R)-tartrate = oxaloacetate + H2O</text>
        <dbReference type="Rhea" id="RHEA:15413"/>
        <dbReference type="ChEBI" id="CHEBI:15377"/>
        <dbReference type="ChEBI" id="CHEBI:16452"/>
        <dbReference type="ChEBI" id="CHEBI:30924"/>
        <dbReference type="EC" id="4.2.1.32"/>
    </reaction>
</comment>
<gene>
    <name evidence="8" type="ORF">SAMN05192546_101380</name>
</gene>
<dbReference type="NCBIfam" id="NF006082">
    <property type="entry name" value="PRK08228.1"/>
    <property type="match status" value="1"/>
</dbReference>
<comment type="subunit">
    <text evidence="2">Heterotetramer of two alpha and two beta subunits.</text>
</comment>
<evidence type="ECO:0000256" key="2">
    <source>
        <dbReference type="ARBA" id="ARBA00011103"/>
    </source>
</evidence>
<evidence type="ECO:0000256" key="4">
    <source>
        <dbReference type="ARBA" id="ARBA00039027"/>
    </source>
</evidence>
<feature type="domain" description="Fe-S hydro-lyase tartrate dehydratase beta-type catalytic" evidence="7">
    <location>
        <begin position="5"/>
        <end position="178"/>
    </location>
</feature>
<evidence type="ECO:0000313" key="8">
    <source>
        <dbReference type="EMBL" id="SDY33793.1"/>
    </source>
</evidence>
<dbReference type="Proteomes" id="UP000199230">
    <property type="component" value="Unassembled WGS sequence"/>
</dbReference>
<dbReference type="STRING" id="159292.SAMN05192546_101380"/>
<dbReference type="NCBIfam" id="TIGR00723">
    <property type="entry name" value="ttdB_fumA_fumB"/>
    <property type="match status" value="1"/>
</dbReference>
<name>A0A1H3J1B0_9FIRM</name>
<evidence type="ECO:0000256" key="3">
    <source>
        <dbReference type="ARBA" id="ARBA00023239"/>
    </source>
</evidence>
<evidence type="ECO:0000256" key="1">
    <source>
        <dbReference type="ARBA" id="ARBA00008876"/>
    </source>
</evidence>
<dbReference type="AlphaFoldDB" id="A0A1H3J1B0"/>
<dbReference type="InterPro" id="IPR036660">
    <property type="entry name" value="Fe-S_hydroAse_TtdB_cat_sf"/>
</dbReference>
<evidence type="ECO:0000256" key="5">
    <source>
        <dbReference type="ARBA" id="ARBA00039250"/>
    </source>
</evidence>
<keyword evidence="9" id="KW-1185">Reference proteome</keyword>
<dbReference type="RefSeq" id="WP_093310411.1">
    <property type="nucleotide sequence ID" value="NZ_FNPV01000001.1"/>
</dbReference>
<dbReference type="GO" id="GO:0008730">
    <property type="term" value="F:L(+)-tartrate dehydratase activity"/>
    <property type="evidence" value="ECO:0007669"/>
    <property type="project" value="UniProtKB-EC"/>
</dbReference>
<reference evidence="8 9" key="1">
    <citation type="submission" date="2016-10" db="EMBL/GenBank/DDBJ databases">
        <authorList>
            <person name="de Groot N.N."/>
        </authorList>
    </citation>
    <scope>NUCLEOTIDE SEQUENCE [LARGE SCALE GENOMIC DNA]</scope>
    <source>
        <strain evidence="8 9">APO</strain>
    </source>
</reference>
<dbReference type="Pfam" id="PF05683">
    <property type="entry name" value="Fumerase_C"/>
    <property type="match status" value="1"/>
</dbReference>
<accession>A0A1H3J1B0</accession>
<dbReference type="PANTHER" id="PTHR43351">
    <property type="entry name" value="L(+)-TARTRATE DEHYDRATASE SUBUNIT BETA"/>
    <property type="match status" value="1"/>
</dbReference>